<keyword evidence="1" id="KW-0328">Glycosyltransferase</keyword>
<dbReference type="EMBL" id="JAENHL010000007">
    <property type="protein sequence ID" value="MBK1867034.1"/>
    <property type="molecule type" value="Genomic_DNA"/>
</dbReference>
<sequence>MSGRSSAERVALAAQNERVMAVFEGAGFDHIAPDILQPADIFLERSGEDIRANSYVFTDPEGAEMCLRPDLTVPACRYHLMHAVRPDSEARYCYCGPAFRFTQGGRAPSEFGQAGIEWLAAPDSEASEAKVLALAIAAVKAAGLKRFRVKLGDLNLFHALLDGLDMPERWRRRLIHQFWRPQAFRETLARFAAREELSRTSISPFVDQVMNKDAKGTQGWVESECERRGLAPVAGRSAEDVAARLADKAADRSAHPLAPEAVHAINAYLAIEGDAASALRQLETMARSETYREALERYRRRIAAMRAEGLRPEDFFFAAPFGRNLEYYTGFVFQIEADAALGPLQVAGGGRYDDLLSDIGSPVPVSAVGCAIGTEQLLAAMGGRS</sequence>
<evidence type="ECO:0000313" key="2">
    <source>
        <dbReference type="Proteomes" id="UP000616151"/>
    </source>
</evidence>
<dbReference type="Proteomes" id="UP000616151">
    <property type="component" value="Unassembled WGS sequence"/>
</dbReference>
<evidence type="ECO:0000313" key="1">
    <source>
        <dbReference type="EMBL" id="MBK1867034.1"/>
    </source>
</evidence>
<accession>A0ACC5R305</accession>
<organism evidence="1 2">
    <name type="scientific">Taklimakanibacter albus</name>
    <dbReference type="NCBI Taxonomy" id="2800327"/>
    <lineage>
        <taxon>Bacteria</taxon>
        <taxon>Pseudomonadati</taxon>
        <taxon>Pseudomonadota</taxon>
        <taxon>Alphaproteobacteria</taxon>
        <taxon>Hyphomicrobiales</taxon>
        <taxon>Aestuariivirgaceae</taxon>
        <taxon>Taklimakanibacter</taxon>
    </lineage>
</organism>
<proteinExistence type="predicted"/>
<keyword evidence="1" id="KW-0808">Transferase</keyword>
<keyword evidence="2" id="KW-1185">Reference proteome</keyword>
<comment type="caution">
    <text evidence="1">The sequence shown here is derived from an EMBL/GenBank/DDBJ whole genome shotgun (WGS) entry which is preliminary data.</text>
</comment>
<gene>
    <name evidence="1" type="ORF">JHL16_11820</name>
</gene>
<name>A0ACC5R305_9HYPH</name>
<protein>
    <submittedName>
        <fullName evidence="1">ATP phosphoribosyltransferase regulatory subunit</fullName>
    </submittedName>
</protein>
<reference evidence="1" key="1">
    <citation type="submission" date="2021-01" db="EMBL/GenBank/DDBJ databases">
        <authorList>
            <person name="Sun Q."/>
        </authorList>
    </citation>
    <scope>NUCLEOTIDE SEQUENCE</scope>
    <source>
        <strain evidence="1">YIM B02566</strain>
    </source>
</reference>